<comment type="caution">
    <text evidence="1">The sequence shown here is derived from an EMBL/GenBank/DDBJ whole genome shotgun (WGS) entry which is preliminary data.</text>
</comment>
<reference evidence="1 2" key="1">
    <citation type="journal article" date="2023" name="Proc. Natl. Acad. Sci. U.S.A.">
        <title>A global phylogenomic analysis of the shiitake genus Lentinula.</title>
        <authorList>
            <person name="Sierra-Patev S."/>
            <person name="Min B."/>
            <person name="Naranjo-Ortiz M."/>
            <person name="Looney B."/>
            <person name="Konkel Z."/>
            <person name="Slot J.C."/>
            <person name="Sakamoto Y."/>
            <person name="Steenwyk J.L."/>
            <person name="Rokas A."/>
            <person name="Carro J."/>
            <person name="Camarero S."/>
            <person name="Ferreira P."/>
            <person name="Molpeceres G."/>
            <person name="Ruiz-Duenas F.J."/>
            <person name="Serrano A."/>
            <person name="Henrissat B."/>
            <person name="Drula E."/>
            <person name="Hughes K.W."/>
            <person name="Mata J.L."/>
            <person name="Ishikawa N.K."/>
            <person name="Vargas-Isla R."/>
            <person name="Ushijima S."/>
            <person name="Smith C.A."/>
            <person name="Donoghue J."/>
            <person name="Ahrendt S."/>
            <person name="Andreopoulos W."/>
            <person name="He G."/>
            <person name="LaButti K."/>
            <person name="Lipzen A."/>
            <person name="Ng V."/>
            <person name="Riley R."/>
            <person name="Sandor L."/>
            <person name="Barry K."/>
            <person name="Martinez A.T."/>
            <person name="Xiao Y."/>
            <person name="Gibbons J.G."/>
            <person name="Terashima K."/>
            <person name="Grigoriev I.V."/>
            <person name="Hibbett D."/>
        </authorList>
    </citation>
    <scope>NUCLEOTIDE SEQUENCE [LARGE SCALE GENOMIC DNA]</scope>
    <source>
        <strain evidence="1 2">TFB7810</strain>
    </source>
</reference>
<gene>
    <name evidence="1" type="ORF">DFH05DRAFT_1549357</name>
</gene>
<dbReference type="AlphaFoldDB" id="A0A9W8P6K3"/>
<dbReference type="Proteomes" id="UP001142393">
    <property type="component" value="Unassembled WGS sequence"/>
</dbReference>
<dbReference type="EMBL" id="JANVFU010000003">
    <property type="protein sequence ID" value="KAJ3747950.1"/>
    <property type="molecule type" value="Genomic_DNA"/>
</dbReference>
<organism evidence="1 2">
    <name type="scientific">Lentinula detonsa</name>
    <dbReference type="NCBI Taxonomy" id="2804962"/>
    <lineage>
        <taxon>Eukaryota</taxon>
        <taxon>Fungi</taxon>
        <taxon>Dikarya</taxon>
        <taxon>Basidiomycota</taxon>
        <taxon>Agaricomycotina</taxon>
        <taxon>Agaricomycetes</taxon>
        <taxon>Agaricomycetidae</taxon>
        <taxon>Agaricales</taxon>
        <taxon>Marasmiineae</taxon>
        <taxon>Omphalotaceae</taxon>
        <taxon>Lentinula</taxon>
    </lineage>
</organism>
<evidence type="ECO:0000313" key="1">
    <source>
        <dbReference type="EMBL" id="KAJ3747950.1"/>
    </source>
</evidence>
<evidence type="ECO:0000313" key="2">
    <source>
        <dbReference type="Proteomes" id="UP001142393"/>
    </source>
</evidence>
<keyword evidence="2" id="KW-1185">Reference proteome</keyword>
<accession>A0A9W8P6K3</accession>
<sequence>MEEHLQQLALDVEMLNIIQTTRYLHPRPFVTKCGQLSLLMDYAANPELHGRFIDMVRISPAMFCALLSMIEQNPVFQNSSTNGQAPVEVQLAVMLYRMGQFGNANDVHDVARICGVSEGSEKEREKEWVDSKLGFRGLWREGYLMYDGTIVVLYQRPGQDGTSYFTRKSNYGLNAQIGNAPSSLRIAQRMMLLHLDTHVLQDTQTFCSVAMNLHGETQPTLSLNE</sequence>
<proteinExistence type="predicted"/>
<protein>
    <submittedName>
        <fullName evidence="1">Uncharacterized protein</fullName>
    </submittedName>
</protein>
<name>A0A9W8P6K3_9AGAR</name>